<evidence type="ECO:0000313" key="4">
    <source>
        <dbReference type="Proteomes" id="UP000030673"/>
    </source>
</evidence>
<accession>W7JLG5</accession>
<dbReference type="PANTHER" id="PTHR12875">
    <property type="entry name" value="GOLGI TO ER TRAFFIC PROTEIN 4 HOMOLOG"/>
    <property type="match status" value="1"/>
</dbReference>
<dbReference type="EMBL" id="KE123882">
    <property type="protein sequence ID" value="EWC85748.1"/>
    <property type="molecule type" value="Genomic_DNA"/>
</dbReference>
<dbReference type="InterPro" id="IPR007317">
    <property type="entry name" value="GET4"/>
</dbReference>
<keyword evidence="4" id="KW-1185">Reference proteome</keyword>
<dbReference type="GO" id="GO:0045048">
    <property type="term" value="P:protein insertion into ER membrane"/>
    <property type="evidence" value="ECO:0007669"/>
    <property type="project" value="InterPro"/>
</dbReference>
<name>W7JLG5_PLAFO</name>
<evidence type="ECO:0000313" key="3">
    <source>
        <dbReference type="EMBL" id="EWC85748.1"/>
    </source>
</evidence>
<dbReference type="Pfam" id="PF04190">
    <property type="entry name" value="GET4"/>
    <property type="match status" value="1"/>
</dbReference>
<reference evidence="3 4" key="1">
    <citation type="submission" date="2013-02" db="EMBL/GenBank/DDBJ databases">
        <title>The Genome Sequence of Plasmodium falciparum NF54.</title>
        <authorList>
            <consortium name="The Broad Institute Genome Sequencing Platform"/>
            <consortium name="The Broad Institute Genome Sequencing Center for Infectious Disease"/>
            <person name="Neafsey D."/>
            <person name="Cheeseman I."/>
            <person name="Volkman S."/>
            <person name="Adams J."/>
            <person name="Walker B."/>
            <person name="Young S.K."/>
            <person name="Zeng Q."/>
            <person name="Gargeya S."/>
            <person name="Fitzgerald M."/>
            <person name="Haas B."/>
            <person name="Abouelleil A."/>
            <person name="Alvarado L."/>
            <person name="Arachchi H.M."/>
            <person name="Berlin A.M."/>
            <person name="Chapman S.B."/>
            <person name="Dewar J."/>
            <person name="Goldberg J."/>
            <person name="Griggs A."/>
            <person name="Gujja S."/>
            <person name="Hansen M."/>
            <person name="Howarth C."/>
            <person name="Imamovic A."/>
            <person name="Larimer J."/>
            <person name="McCowan C."/>
            <person name="Murphy C."/>
            <person name="Neiman D."/>
            <person name="Pearson M."/>
            <person name="Priest M."/>
            <person name="Roberts A."/>
            <person name="Saif S."/>
            <person name="Shea T."/>
            <person name="Sisk P."/>
            <person name="Sykes S."/>
            <person name="Wortman J."/>
            <person name="Nusbaum C."/>
            <person name="Birren B."/>
        </authorList>
    </citation>
    <scope>NUCLEOTIDE SEQUENCE [LARGE SCALE GENOMIC DNA]</scope>
    <source>
        <strain evidence="3 4">NF54</strain>
    </source>
</reference>
<dbReference type="Gene3D" id="1.25.40.10">
    <property type="entry name" value="Tetratricopeptide repeat domain"/>
    <property type="match status" value="1"/>
</dbReference>
<evidence type="ECO:0000256" key="2">
    <source>
        <dbReference type="SAM" id="MobiDB-lite"/>
    </source>
</evidence>
<dbReference type="GO" id="GO:0005829">
    <property type="term" value="C:cytosol"/>
    <property type="evidence" value="ECO:0007669"/>
    <property type="project" value="TreeGrafter"/>
</dbReference>
<protein>
    <submittedName>
        <fullName evidence="3">Uncharacterized protein</fullName>
    </submittedName>
</protein>
<dbReference type="Proteomes" id="UP000030673">
    <property type="component" value="Unassembled WGS sequence"/>
</dbReference>
<proteinExistence type="inferred from homology"/>
<dbReference type="InterPro" id="IPR011990">
    <property type="entry name" value="TPR-like_helical_dom_sf"/>
</dbReference>
<dbReference type="PANTHER" id="PTHR12875:SF0">
    <property type="entry name" value="GOLGI TO ER TRAFFIC PROTEIN 4 HOMOLOG"/>
    <property type="match status" value="1"/>
</dbReference>
<sequence>MKKFKFSKEKLAKEKIENGLHYEAHQLIKSIINRKLQKNQISNCISVIFYFSLKFATAEQYVLLCDLMYQCCLILTQHDIEFNLEYANKIIEIFQKCPPNSTEEKYKFMNKSILWSKSEENVYGYLEFHKVIGYAYFEDKQYSLAHNHFIYLDDNDILYEIICLWRKEAYPSESHFFVLRTILCLLVLDKFDQALNLINMFETNLNRQDVPLPIQLAYLITSSCIYKSLALYEDVKYKYRLILNYDPDFQKYINIIDAAVFNKKKHNLFKENSQLVYEYQREREQERRKQMRFEINLDRKGNNQNKQLMNKKVNNKNFNTNPKDVSQQNV</sequence>
<dbReference type="AlphaFoldDB" id="W7JLG5"/>
<evidence type="ECO:0000256" key="1">
    <source>
        <dbReference type="ARBA" id="ARBA00005351"/>
    </source>
</evidence>
<dbReference type="OMA" id="LMDMMGM"/>
<feature type="compositionally biased region" description="Low complexity" evidence="2">
    <location>
        <begin position="310"/>
        <end position="323"/>
    </location>
</feature>
<comment type="similarity">
    <text evidence="1">Belongs to the GET4 family.</text>
</comment>
<gene>
    <name evidence="3" type="ORF">PFNF54_05415</name>
</gene>
<organism evidence="3 4">
    <name type="scientific">Plasmodium falciparum (isolate NF54)</name>
    <dbReference type="NCBI Taxonomy" id="5843"/>
    <lineage>
        <taxon>Eukaryota</taxon>
        <taxon>Sar</taxon>
        <taxon>Alveolata</taxon>
        <taxon>Apicomplexa</taxon>
        <taxon>Aconoidasida</taxon>
        <taxon>Haemosporida</taxon>
        <taxon>Plasmodiidae</taxon>
        <taxon>Plasmodium</taxon>
        <taxon>Plasmodium (Laverania)</taxon>
    </lineage>
</organism>
<feature type="region of interest" description="Disordered" evidence="2">
    <location>
        <begin position="310"/>
        <end position="330"/>
    </location>
</feature>